<dbReference type="InterPro" id="IPR033712">
    <property type="entry name" value="Pumilio_RNA-bd"/>
</dbReference>
<dbReference type="EMBL" id="CAHR02000002">
    <property type="protein sequence ID" value="CCG80584.1"/>
    <property type="molecule type" value="Genomic_DNA"/>
</dbReference>
<gene>
    <name evidence="5" type="ORF">TAPDE_000099</name>
</gene>
<feature type="repeat" description="Pumilio" evidence="2">
    <location>
        <begin position="350"/>
        <end position="385"/>
    </location>
</feature>
<dbReference type="GO" id="GO:0005737">
    <property type="term" value="C:cytoplasm"/>
    <property type="evidence" value="ECO:0007669"/>
    <property type="project" value="TreeGrafter"/>
</dbReference>
<reference evidence="5 6" key="1">
    <citation type="journal article" date="2013" name="MBio">
        <title>Genome sequencing of the plant pathogen Taphrina deformans, the causal agent of peach leaf curl.</title>
        <authorList>
            <person name="Cisse O.H."/>
            <person name="Almeida J.M.G.C.F."/>
            <person name="Fonseca A."/>
            <person name="Kumar A.A."/>
            <person name="Salojaervi J."/>
            <person name="Overmyer K."/>
            <person name="Hauser P.M."/>
            <person name="Pagni M."/>
        </authorList>
    </citation>
    <scope>NUCLEOTIDE SEQUENCE [LARGE SCALE GENOMIC DNA]</scope>
    <source>
        <strain evidence="6">PYCC 5710 / ATCC 11124 / CBS 356.35 / IMI 108563 / JCM 9778 / NBRC 8474</strain>
    </source>
</reference>
<sequence length="462" mass="52056">MTINQEAARRTFPNLSSPGFRVSTHHQTAAIGSPMHSPAAFAPYGLMQHNGHNSNYASYPVYTGSSDSPRSPYMQMNRTTHYNKRPHEDINRYAEVSLESLVGDIYSLCKDQHGCRFLQKKLDERNPTSIDLIFEETYSHAAELMIDPFGNYLCQKLLEHCDDHRRLKIVKTVANDLVNISLNMHGTRAVQKLIEFLTTPEQIQIATAALNVNAVTLIKDLNGNHVIQKCLNRLGSSENQFIFDAVSRHCVEVATHRHGCCVLQRCIDHASENQKVQVIAEIGNNAQLLVQDPFGNYVIQYVLDLGDAKFSDALIRRFVGNVCLFSVQKFSSNVIEKVKCSNFLEISRLKIITRLEKLLRDSFANYVIQTALDYAEASQREQLIECIRPLLPAIRTTPYGRRIQSKISGNATTSNLPSNFNYNAPLSGFPGYGFRMAPITSNSSNYANMADYQHTFKGDYGY</sequence>
<name>R4X6B7_TAPDE</name>
<dbReference type="STRING" id="1097556.R4X6B7"/>
<dbReference type="InterPro" id="IPR033133">
    <property type="entry name" value="PUM-HD"/>
</dbReference>
<dbReference type="InterPro" id="IPR001313">
    <property type="entry name" value="Pumilio_RNA-bd_rpt"/>
</dbReference>
<evidence type="ECO:0000256" key="1">
    <source>
        <dbReference type="ARBA" id="ARBA00022737"/>
    </source>
</evidence>
<dbReference type="InterPro" id="IPR016024">
    <property type="entry name" value="ARM-type_fold"/>
</dbReference>
<dbReference type="VEuPathDB" id="FungiDB:TAPDE_000099"/>
<dbReference type="Pfam" id="PF00806">
    <property type="entry name" value="PUF"/>
    <property type="match status" value="8"/>
</dbReference>
<dbReference type="InterPro" id="IPR011989">
    <property type="entry name" value="ARM-like"/>
</dbReference>
<dbReference type="GO" id="GO:0003729">
    <property type="term" value="F:mRNA binding"/>
    <property type="evidence" value="ECO:0007669"/>
    <property type="project" value="TreeGrafter"/>
</dbReference>
<dbReference type="FunFam" id="1.25.10.10:FF:000237">
    <property type="entry name" value="Pumilio homolog 9"/>
    <property type="match status" value="1"/>
</dbReference>
<evidence type="ECO:0000256" key="3">
    <source>
        <dbReference type="SAM" id="MobiDB-lite"/>
    </source>
</evidence>
<dbReference type="Proteomes" id="UP000013776">
    <property type="component" value="Unassembled WGS sequence"/>
</dbReference>
<feature type="repeat" description="Pumilio" evidence="2">
    <location>
        <begin position="245"/>
        <end position="281"/>
    </location>
</feature>
<keyword evidence="6" id="KW-1185">Reference proteome</keyword>
<dbReference type="PROSITE" id="PS50303">
    <property type="entry name" value="PUM_HD"/>
    <property type="match status" value="1"/>
</dbReference>
<dbReference type="SUPFAM" id="SSF48371">
    <property type="entry name" value="ARM repeat"/>
    <property type="match status" value="1"/>
</dbReference>
<feature type="repeat" description="Pumilio" evidence="2">
    <location>
        <begin position="172"/>
        <end position="207"/>
    </location>
</feature>
<feature type="repeat" description="Pumilio" evidence="2">
    <location>
        <begin position="136"/>
        <end position="171"/>
    </location>
</feature>
<dbReference type="Gene3D" id="1.25.10.10">
    <property type="entry name" value="Leucine-rich Repeat Variant"/>
    <property type="match status" value="1"/>
</dbReference>
<dbReference type="AlphaFoldDB" id="R4X6B7"/>
<feature type="repeat" description="Pumilio" evidence="2">
    <location>
        <begin position="209"/>
        <end position="244"/>
    </location>
</feature>
<keyword evidence="1" id="KW-0677">Repeat</keyword>
<feature type="repeat" description="Pumilio" evidence="2">
    <location>
        <begin position="289"/>
        <end position="316"/>
    </location>
</feature>
<dbReference type="PANTHER" id="PTHR12537:SF13">
    <property type="entry name" value="PUMILIO HOMOLOGY DOMAIN FAMILY MEMBER 4"/>
    <property type="match status" value="1"/>
</dbReference>
<dbReference type="PANTHER" id="PTHR12537">
    <property type="entry name" value="RNA BINDING PROTEIN PUMILIO-RELATED"/>
    <property type="match status" value="1"/>
</dbReference>
<protein>
    <submittedName>
        <fullName evidence="5">RNA-binding protein</fullName>
    </submittedName>
</protein>
<evidence type="ECO:0000259" key="4">
    <source>
        <dbReference type="PROSITE" id="PS50303"/>
    </source>
</evidence>
<accession>R4X6B7</accession>
<proteinExistence type="predicted"/>
<feature type="region of interest" description="Disordered" evidence="3">
    <location>
        <begin position="1"/>
        <end position="20"/>
    </location>
</feature>
<evidence type="ECO:0000256" key="2">
    <source>
        <dbReference type="PROSITE-ProRule" id="PRU00317"/>
    </source>
</evidence>
<comment type="caution">
    <text evidence="5">The sequence shown here is derived from an EMBL/GenBank/DDBJ whole genome shotgun (WGS) entry which is preliminary data.</text>
</comment>
<dbReference type="CDD" id="cd07920">
    <property type="entry name" value="Pumilio"/>
    <property type="match status" value="1"/>
</dbReference>
<feature type="repeat" description="Pumilio" evidence="2">
    <location>
        <begin position="100"/>
        <end position="135"/>
    </location>
</feature>
<dbReference type="SMART" id="SM00025">
    <property type="entry name" value="Pumilio"/>
    <property type="match status" value="7"/>
</dbReference>
<dbReference type="GO" id="GO:0010608">
    <property type="term" value="P:post-transcriptional regulation of gene expression"/>
    <property type="evidence" value="ECO:0007669"/>
    <property type="project" value="TreeGrafter"/>
</dbReference>
<evidence type="ECO:0000313" key="5">
    <source>
        <dbReference type="EMBL" id="CCG80584.1"/>
    </source>
</evidence>
<dbReference type="OrthoDB" id="668540at2759"/>
<evidence type="ECO:0000313" key="6">
    <source>
        <dbReference type="Proteomes" id="UP000013776"/>
    </source>
</evidence>
<feature type="domain" description="PUM-HD" evidence="4">
    <location>
        <begin position="77"/>
        <end position="411"/>
    </location>
</feature>
<organism evidence="5 6">
    <name type="scientific">Taphrina deformans (strain PYCC 5710 / ATCC 11124 / CBS 356.35 / IMI 108563 / JCM 9778 / NBRC 8474)</name>
    <name type="common">Peach leaf curl fungus</name>
    <name type="synonym">Lalaria deformans</name>
    <dbReference type="NCBI Taxonomy" id="1097556"/>
    <lineage>
        <taxon>Eukaryota</taxon>
        <taxon>Fungi</taxon>
        <taxon>Dikarya</taxon>
        <taxon>Ascomycota</taxon>
        <taxon>Taphrinomycotina</taxon>
        <taxon>Taphrinomycetes</taxon>
        <taxon>Taphrinales</taxon>
        <taxon>Taphrinaceae</taxon>
        <taxon>Taphrina</taxon>
    </lineage>
</organism>
<dbReference type="eggNOG" id="KOG2049">
    <property type="taxonomic scope" value="Eukaryota"/>
</dbReference>
<dbReference type="PROSITE" id="PS50302">
    <property type="entry name" value="PUM"/>
    <property type="match status" value="7"/>
</dbReference>